<protein>
    <submittedName>
        <fullName evidence="2">Uncharacterized protein</fullName>
    </submittedName>
</protein>
<reference evidence="2" key="2">
    <citation type="submission" date="2023-02" db="EMBL/GenBank/DDBJ databases">
        <authorList>
            <consortium name="DOE Joint Genome Institute"/>
            <person name="Mondo S.J."/>
            <person name="Chang Y."/>
            <person name="Wang Y."/>
            <person name="Ahrendt S."/>
            <person name="Andreopoulos W."/>
            <person name="Barry K."/>
            <person name="Beard J."/>
            <person name="Benny G.L."/>
            <person name="Blankenship S."/>
            <person name="Bonito G."/>
            <person name="Cuomo C."/>
            <person name="Desiro A."/>
            <person name="Gervers K.A."/>
            <person name="Hundley H."/>
            <person name="Kuo A."/>
            <person name="LaButti K."/>
            <person name="Lang B.F."/>
            <person name="Lipzen A."/>
            <person name="O'Donnell K."/>
            <person name="Pangilinan J."/>
            <person name="Reynolds N."/>
            <person name="Sandor L."/>
            <person name="Smith M.W."/>
            <person name="Tsang A."/>
            <person name="Grigoriev I.V."/>
            <person name="Stajich J.E."/>
            <person name="Spatafora J.W."/>
        </authorList>
    </citation>
    <scope>NUCLEOTIDE SEQUENCE</scope>
    <source>
        <strain evidence="2">RSA 2281</strain>
    </source>
</reference>
<dbReference type="AlphaFoldDB" id="A0AAD5PIV0"/>
<name>A0AAD5PIV0_9FUNG</name>
<evidence type="ECO:0000313" key="3">
    <source>
        <dbReference type="Proteomes" id="UP001209540"/>
    </source>
</evidence>
<sequence length="199" mass="22196">MFDIGSHMGTDPNPLHDSNSISLRAHSSGKPKKKPGTVNLGYMSTDIPLMNWRQLDSQLGIPSSYPSLLICECLSKLIFNVSKVSQLLLKNGTMYTRSELVAAVNNVVVSSLSMSLVIELTMGEALAGFESSVFQVVSLWLLYHGDDNGDNRGYLMWMYQKHVDWESVKIWLQLFFHPEGGHISSTIEDLDILCLLLNC</sequence>
<dbReference type="Proteomes" id="UP001209540">
    <property type="component" value="Unassembled WGS sequence"/>
</dbReference>
<accession>A0AAD5PIV0</accession>
<organism evidence="2 3">
    <name type="scientific">Phascolomyces articulosus</name>
    <dbReference type="NCBI Taxonomy" id="60185"/>
    <lineage>
        <taxon>Eukaryota</taxon>
        <taxon>Fungi</taxon>
        <taxon>Fungi incertae sedis</taxon>
        <taxon>Mucoromycota</taxon>
        <taxon>Mucoromycotina</taxon>
        <taxon>Mucoromycetes</taxon>
        <taxon>Mucorales</taxon>
        <taxon>Lichtheimiaceae</taxon>
        <taxon>Phascolomyces</taxon>
    </lineage>
</organism>
<evidence type="ECO:0000256" key="1">
    <source>
        <dbReference type="SAM" id="MobiDB-lite"/>
    </source>
</evidence>
<comment type="caution">
    <text evidence="2">The sequence shown here is derived from an EMBL/GenBank/DDBJ whole genome shotgun (WGS) entry which is preliminary data.</text>
</comment>
<reference evidence="2" key="1">
    <citation type="journal article" date="2022" name="IScience">
        <title>Evolution of zygomycete secretomes and the origins of terrestrial fungal ecologies.</title>
        <authorList>
            <person name="Chang Y."/>
            <person name="Wang Y."/>
            <person name="Mondo S."/>
            <person name="Ahrendt S."/>
            <person name="Andreopoulos W."/>
            <person name="Barry K."/>
            <person name="Beard J."/>
            <person name="Benny G.L."/>
            <person name="Blankenship S."/>
            <person name="Bonito G."/>
            <person name="Cuomo C."/>
            <person name="Desiro A."/>
            <person name="Gervers K.A."/>
            <person name="Hundley H."/>
            <person name="Kuo A."/>
            <person name="LaButti K."/>
            <person name="Lang B.F."/>
            <person name="Lipzen A."/>
            <person name="O'Donnell K."/>
            <person name="Pangilinan J."/>
            <person name="Reynolds N."/>
            <person name="Sandor L."/>
            <person name="Smith M.E."/>
            <person name="Tsang A."/>
            <person name="Grigoriev I.V."/>
            <person name="Stajich J.E."/>
            <person name="Spatafora J.W."/>
        </authorList>
    </citation>
    <scope>NUCLEOTIDE SEQUENCE</scope>
    <source>
        <strain evidence="2">RSA 2281</strain>
    </source>
</reference>
<gene>
    <name evidence="2" type="ORF">BDA99DRAFT_532821</name>
</gene>
<dbReference type="EMBL" id="JAIXMP010000003">
    <property type="protein sequence ID" value="KAI9275875.1"/>
    <property type="molecule type" value="Genomic_DNA"/>
</dbReference>
<proteinExistence type="predicted"/>
<feature type="region of interest" description="Disordered" evidence="1">
    <location>
        <begin position="1"/>
        <end position="36"/>
    </location>
</feature>
<evidence type="ECO:0000313" key="2">
    <source>
        <dbReference type="EMBL" id="KAI9275875.1"/>
    </source>
</evidence>
<keyword evidence="3" id="KW-1185">Reference proteome</keyword>